<evidence type="ECO:0000313" key="3">
    <source>
        <dbReference type="EMBL" id="KAK3169218.1"/>
    </source>
</evidence>
<evidence type="ECO:0000313" key="4">
    <source>
        <dbReference type="Proteomes" id="UP001276659"/>
    </source>
</evidence>
<dbReference type="Pfam" id="PF12146">
    <property type="entry name" value="Hydrolase_4"/>
    <property type="match status" value="1"/>
</dbReference>
<dbReference type="AlphaFoldDB" id="A0AAD9Z2B6"/>
<dbReference type="InterPro" id="IPR022742">
    <property type="entry name" value="Hydrolase_4"/>
</dbReference>
<name>A0AAD9Z2B6_9LECA</name>
<dbReference type="SUPFAM" id="SSF53474">
    <property type="entry name" value="alpha/beta-Hydrolases"/>
    <property type="match status" value="1"/>
</dbReference>
<dbReference type="GO" id="GO:0004806">
    <property type="term" value="F:triacylglycerol lipase activity"/>
    <property type="evidence" value="ECO:0007669"/>
    <property type="project" value="UniProtKB-UniRule"/>
</dbReference>
<sequence>MSGLPSPVLDALKFEKANWAKGSVLDDPFYKCPADFAQASPGTLLKVEKDVDTGPYLIPAGTALSRILYQSEKLDGSLVPVSGFILWPYTARSQPDGYPVVAWAHGTSGSDADTAPSNHKNLWQHFLAPYQLALQGYVVVATDYAGLGVEKHASGEPITHEYLASPSQGNDVIHSVKAAQAAFPELSKRFVVIGHSQGGGAAWAVAQREATSPVPGYLGAIAISPYTSFLNEEGKFSPLMGAAICRGIASSFPEFDPKEILTQEGEGRVAMMFQTHAGVAAAIALLSGADLLKPDWKQNRHLQKHGKLTSNGGKPIKGPLLVIHGESDRMNSPAAVKIAVEKTASLFPSSQLEVIWLPHVTHAPALGASQRLWMDWIADRFAGVEVKPGCQTSQLASARPAMAYHKEQNWYLEAASQFYHTP</sequence>
<protein>
    <recommendedName>
        <fullName evidence="2">Serine aminopeptidase S33 domain-containing protein</fullName>
    </recommendedName>
</protein>
<dbReference type="GO" id="GO:0016042">
    <property type="term" value="P:lipid catabolic process"/>
    <property type="evidence" value="ECO:0007669"/>
    <property type="project" value="UniProtKB-UniRule"/>
</dbReference>
<organism evidence="3 4">
    <name type="scientific">Lepraria neglecta</name>
    <dbReference type="NCBI Taxonomy" id="209136"/>
    <lineage>
        <taxon>Eukaryota</taxon>
        <taxon>Fungi</taxon>
        <taxon>Dikarya</taxon>
        <taxon>Ascomycota</taxon>
        <taxon>Pezizomycotina</taxon>
        <taxon>Lecanoromycetes</taxon>
        <taxon>OSLEUM clade</taxon>
        <taxon>Lecanoromycetidae</taxon>
        <taxon>Lecanorales</taxon>
        <taxon>Lecanorineae</taxon>
        <taxon>Stereocaulaceae</taxon>
        <taxon>Lepraria</taxon>
    </lineage>
</organism>
<comment type="caution">
    <text evidence="3">The sequence shown here is derived from an EMBL/GenBank/DDBJ whole genome shotgun (WGS) entry which is preliminary data.</text>
</comment>
<reference evidence="3" key="1">
    <citation type="submission" date="2022-11" db="EMBL/GenBank/DDBJ databases">
        <title>Chromosomal genome sequence assembly and mating type (MAT) locus characterization of the leprose asexual lichenized fungus Lepraria neglecta (Nyl.) Erichsen.</title>
        <authorList>
            <person name="Allen J.L."/>
            <person name="Pfeffer B."/>
        </authorList>
    </citation>
    <scope>NUCLEOTIDE SEQUENCE</scope>
    <source>
        <strain evidence="3">Allen 5258</strain>
    </source>
</reference>
<dbReference type="PANTHER" id="PTHR34853">
    <property type="match status" value="1"/>
</dbReference>
<dbReference type="PANTHER" id="PTHR34853:SF1">
    <property type="entry name" value="LIPASE 5"/>
    <property type="match status" value="1"/>
</dbReference>
<accession>A0AAD9Z2B6</accession>
<keyword evidence="4" id="KW-1185">Reference proteome</keyword>
<dbReference type="Proteomes" id="UP001276659">
    <property type="component" value="Unassembled WGS sequence"/>
</dbReference>
<dbReference type="Gene3D" id="3.40.50.1820">
    <property type="entry name" value="alpha/beta hydrolase"/>
    <property type="match status" value="2"/>
</dbReference>
<gene>
    <name evidence="3" type="ORF">OEA41_008601</name>
</gene>
<comment type="similarity">
    <text evidence="1">Belongs to the AB hydrolase superfamily. Lipase family.</text>
</comment>
<dbReference type="EMBL" id="JASNWA010000009">
    <property type="protein sequence ID" value="KAK3169218.1"/>
    <property type="molecule type" value="Genomic_DNA"/>
</dbReference>
<dbReference type="PIRSF" id="PIRSF029171">
    <property type="entry name" value="Esterase_LipA"/>
    <property type="match status" value="1"/>
</dbReference>
<dbReference type="InterPro" id="IPR029058">
    <property type="entry name" value="AB_hydrolase_fold"/>
</dbReference>
<evidence type="ECO:0000256" key="1">
    <source>
        <dbReference type="PIRNR" id="PIRNR029171"/>
    </source>
</evidence>
<evidence type="ECO:0000259" key="2">
    <source>
        <dbReference type="Pfam" id="PF12146"/>
    </source>
</evidence>
<proteinExistence type="inferred from homology"/>
<dbReference type="InterPro" id="IPR005152">
    <property type="entry name" value="Lipase_secreted"/>
</dbReference>
<feature type="domain" description="Serine aminopeptidase S33" evidence="2">
    <location>
        <begin position="130"/>
        <end position="362"/>
    </location>
</feature>